<name>A0ABS4X6U0_9MICO</name>
<dbReference type="Proteomes" id="UP001519290">
    <property type="component" value="Unassembled WGS sequence"/>
</dbReference>
<dbReference type="RefSeq" id="WP_209905049.1">
    <property type="nucleotide sequence ID" value="NZ_BAAAJW010000001.1"/>
</dbReference>
<sequence>MTKPITIDQYVAGLDEPAATLLGELRDLSREAAPTATEAIKWGCPAHLHARGTILFVYSAHKHHANFTVTPSTKEAFEDELTDLETGKGSVKLPYGDPLPRALLRRLIAHRIEEFEQRGVTWM</sequence>
<gene>
    <name evidence="2" type="ORF">JOF43_004166</name>
</gene>
<evidence type="ECO:0000313" key="3">
    <source>
        <dbReference type="Proteomes" id="UP001519290"/>
    </source>
</evidence>
<proteinExistence type="predicted"/>
<protein>
    <submittedName>
        <fullName evidence="2">Uncharacterized protein YdhG (YjbR/CyaY superfamily)</fullName>
    </submittedName>
</protein>
<dbReference type="SUPFAM" id="SSF159888">
    <property type="entry name" value="YdhG-like"/>
    <property type="match status" value="1"/>
</dbReference>
<evidence type="ECO:0000259" key="1">
    <source>
        <dbReference type="Pfam" id="PF08818"/>
    </source>
</evidence>
<reference evidence="2 3" key="1">
    <citation type="submission" date="2021-03" db="EMBL/GenBank/DDBJ databases">
        <title>Sequencing the genomes of 1000 actinobacteria strains.</title>
        <authorList>
            <person name="Klenk H.-P."/>
        </authorList>
    </citation>
    <scope>NUCLEOTIDE SEQUENCE [LARGE SCALE GENOMIC DNA]</scope>
    <source>
        <strain evidence="2 3">DSM 14566</strain>
    </source>
</reference>
<dbReference type="Gene3D" id="3.90.1150.200">
    <property type="match status" value="1"/>
</dbReference>
<dbReference type="Pfam" id="PF08818">
    <property type="entry name" value="DUF1801"/>
    <property type="match status" value="1"/>
</dbReference>
<dbReference type="InterPro" id="IPR014922">
    <property type="entry name" value="YdhG-like"/>
</dbReference>
<organism evidence="2 3">
    <name type="scientific">Brachybacterium sacelli</name>
    <dbReference type="NCBI Taxonomy" id="173364"/>
    <lineage>
        <taxon>Bacteria</taxon>
        <taxon>Bacillati</taxon>
        <taxon>Actinomycetota</taxon>
        <taxon>Actinomycetes</taxon>
        <taxon>Micrococcales</taxon>
        <taxon>Dermabacteraceae</taxon>
        <taxon>Brachybacterium</taxon>
    </lineage>
</organism>
<comment type="caution">
    <text evidence="2">The sequence shown here is derived from an EMBL/GenBank/DDBJ whole genome shotgun (WGS) entry which is preliminary data.</text>
</comment>
<accession>A0ABS4X6U0</accession>
<evidence type="ECO:0000313" key="2">
    <source>
        <dbReference type="EMBL" id="MBP2384177.1"/>
    </source>
</evidence>
<keyword evidence="3" id="KW-1185">Reference proteome</keyword>
<dbReference type="EMBL" id="JAGIOD010000002">
    <property type="protein sequence ID" value="MBP2384177.1"/>
    <property type="molecule type" value="Genomic_DNA"/>
</dbReference>
<feature type="domain" description="YdhG-like" evidence="1">
    <location>
        <begin position="22"/>
        <end position="112"/>
    </location>
</feature>